<protein>
    <recommendedName>
        <fullName evidence="4">PEP-utilising enzyme mobile domain-containing protein</fullName>
    </recommendedName>
</protein>
<evidence type="ECO:0000313" key="6">
    <source>
        <dbReference type="Proteomes" id="UP000178501"/>
    </source>
</evidence>
<keyword evidence="2" id="KW-0547">Nucleotide-binding</keyword>
<dbReference type="AlphaFoldDB" id="A0A1G1YI20"/>
<dbReference type="Pfam" id="PF00391">
    <property type="entry name" value="PEP-utilizers"/>
    <property type="match status" value="1"/>
</dbReference>
<dbReference type="PANTHER" id="PTHR43030">
    <property type="entry name" value="PHOSPHOENOLPYRUVATE SYNTHASE"/>
    <property type="match status" value="1"/>
</dbReference>
<sequence>MKKRIWAVTNYGVSLYPLCLLGEVLYYDCHKLFGRNFASGIGEFKNGVNRWAIFPGSREQVARPVVVRILKDKKWVKKVIAKNYSACERLLLQADKTFKADLTEKTDKELLALYQAYNEKYRTAYLYGWLANAAEAENNYFSRILEQTLAEKLKSAGRPEKMGEYFSALTTLAEDSERDRERRDFLKLLAGAKKNKYLKKLFFRHWQKYCWLQYDYDGPALTLEYFTAEARALLAAKVNPLAELKKISAERRKLLSKQKRLVKELKLTPKEAYLFWLGRQFAFIKNYRKDVLYLSYYRHDFLLKEIGRRRGLSVKQIKHILPGEMPICLLKNRCDAGGLNERIKYSILEYPPTGMKVSISAAARSIVKEKIASPEAKPNAGGLFGQTAFAGKAKGRVRIVNVPEEMKNFKKGEILVSEKTNPNLLLAMKKAAAIVTDAGGLTCHAAIVSRELKIPCVVGTKFATKILKNGDRVMVDADKGAVNLLK</sequence>
<evidence type="ECO:0000256" key="3">
    <source>
        <dbReference type="ARBA" id="ARBA00022840"/>
    </source>
</evidence>
<evidence type="ECO:0000259" key="4">
    <source>
        <dbReference type="Pfam" id="PF00391"/>
    </source>
</evidence>
<dbReference type="PANTHER" id="PTHR43030:SF1">
    <property type="entry name" value="PHOSPHOENOLPYRUVATE SYNTHASE"/>
    <property type="match status" value="1"/>
</dbReference>
<dbReference type="GO" id="GO:0005524">
    <property type="term" value="F:ATP binding"/>
    <property type="evidence" value="ECO:0007669"/>
    <property type="project" value="UniProtKB-KW"/>
</dbReference>
<accession>A0A1G1YI20</accession>
<dbReference type="InterPro" id="IPR036637">
    <property type="entry name" value="Phosphohistidine_dom_sf"/>
</dbReference>
<dbReference type="InterPro" id="IPR006319">
    <property type="entry name" value="PEP_synth"/>
</dbReference>
<dbReference type="InterPro" id="IPR008279">
    <property type="entry name" value="PEP-util_enz_mobile_dom"/>
</dbReference>
<keyword evidence="3" id="KW-0067">ATP-binding</keyword>
<organism evidence="5 6">
    <name type="scientific">Candidatus Buchananbacteria bacterium RIFCSPHIGHO2_02_FULL_45_11b</name>
    <dbReference type="NCBI Taxonomy" id="1797541"/>
    <lineage>
        <taxon>Bacteria</taxon>
        <taxon>Candidatus Buchananiibacteriota</taxon>
    </lineage>
</organism>
<name>A0A1G1YI20_9BACT</name>
<evidence type="ECO:0000256" key="1">
    <source>
        <dbReference type="ARBA" id="ARBA00007837"/>
    </source>
</evidence>
<proteinExistence type="inferred from homology"/>
<gene>
    <name evidence="5" type="ORF">A3J65_02495</name>
</gene>
<dbReference type="PROSITE" id="PS00370">
    <property type="entry name" value="PEP_ENZYMES_PHOS_SITE"/>
    <property type="match status" value="1"/>
</dbReference>
<dbReference type="Proteomes" id="UP000178501">
    <property type="component" value="Unassembled WGS sequence"/>
</dbReference>
<comment type="similarity">
    <text evidence="1">Belongs to the PEP-utilizing enzyme family.</text>
</comment>
<dbReference type="GO" id="GO:0008986">
    <property type="term" value="F:pyruvate, water dikinase activity"/>
    <property type="evidence" value="ECO:0007669"/>
    <property type="project" value="InterPro"/>
</dbReference>
<dbReference type="Gene3D" id="3.50.30.10">
    <property type="entry name" value="Phosphohistidine domain"/>
    <property type="match status" value="1"/>
</dbReference>
<dbReference type="EMBL" id="MHIK01000020">
    <property type="protein sequence ID" value="OGY51972.1"/>
    <property type="molecule type" value="Genomic_DNA"/>
</dbReference>
<evidence type="ECO:0000256" key="2">
    <source>
        <dbReference type="ARBA" id="ARBA00022741"/>
    </source>
</evidence>
<reference evidence="5 6" key="1">
    <citation type="journal article" date="2016" name="Nat. Commun.">
        <title>Thousands of microbial genomes shed light on interconnected biogeochemical processes in an aquifer system.</title>
        <authorList>
            <person name="Anantharaman K."/>
            <person name="Brown C.T."/>
            <person name="Hug L.A."/>
            <person name="Sharon I."/>
            <person name="Castelle C.J."/>
            <person name="Probst A.J."/>
            <person name="Thomas B.C."/>
            <person name="Singh A."/>
            <person name="Wilkins M.J."/>
            <person name="Karaoz U."/>
            <person name="Brodie E.L."/>
            <person name="Williams K.H."/>
            <person name="Hubbard S.S."/>
            <person name="Banfield J.F."/>
        </authorList>
    </citation>
    <scope>NUCLEOTIDE SEQUENCE [LARGE SCALE GENOMIC DNA]</scope>
</reference>
<dbReference type="InterPro" id="IPR018274">
    <property type="entry name" value="PEP_util_AS"/>
</dbReference>
<comment type="caution">
    <text evidence="5">The sequence shown here is derived from an EMBL/GenBank/DDBJ whole genome shotgun (WGS) entry which is preliminary data.</text>
</comment>
<feature type="domain" description="PEP-utilising enzyme mobile" evidence="4">
    <location>
        <begin position="409"/>
        <end position="480"/>
    </location>
</feature>
<dbReference type="SUPFAM" id="SSF52009">
    <property type="entry name" value="Phosphohistidine domain"/>
    <property type="match status" value="1"/>
</dbReference>
<evidence type="ECO:0000313" key="5">
    <source>
        <dbReference type="EMBL" id="OGY51972.1"/>
    </source>
</evidence>